<sequence>MNMKSNDRLQINFGHFDDKQRLRIKIKLAVDKHLCQNNSSGINVLSTARNHFVFNGVARLHGTLERHIFWGPYPPIYNGDTQNNEF</sequence>
<organism evidence="1 2">
    <name type="scientific">Molorchus minor</name>
    <dbReference type="NCBI Taxonomy" id="1323400"/>
    <lineage>
        <taxon>Eukaryota</taxon>
        <taxon>Metazoa</taxon>
        <taxon>Ecdysozoa</taxon>
        <taxon>Arthropoda</taxon>
        <taxon>Hexapoda</taxon>
        <taxon>Insecta</taxon>
        <taxon>Pterygota</taxon>
        <taxon>Neoptera</taxon>
        <taxon>Endopterygota</taxon>
        <taxon>Coleoptera</taxon>
        <taxon>Polyphaga</taxon>
        <taxon>Cucujiformia</taxon>
        <taxon>Chrysomeloidea</taxon>
        <taxon>Cerambycidae</taxon>
        <taxon>Lamiinae</taxon>
        <taxon>Monochamini</taxon>
        <taxon>Molorchus</taxon>
    </lineage>
</organism>
<evidence type="ECO:0000313" key="1">
    <source>
        <dbReference type="EMBL" id="KAJ8977284.1"/>
    </source>
</evidence>
<protein>
    <submittedName>
        <fullName evidence="1">Uncharacterized protein</fullName>
    </submittedName>
</protein>
<comment type="caution">
    <text evidence="1">The sequence shown here is derived from an EMBL/GenBank/DDBJ whole genome shotgun (WGS) entry which is preliminary data.</text>
</comment>
<dbReference type="EMBL" id="JAPWTJ010000565">
    <property type="protein sequence ID" value="KAJ8977284.1"/>
    <property type="molecule type" value="Genomic_DNA"/>
</dbReference>
<name>A0ABQ9JGE8_9CUCU</name>
<keyword evidence="2" id="KW-1185">Reference proteome</keyword>
<reference evidence="1" key="1">
    <citation type="journal article" date="2023" name="Insect Mol. Biol.">
        <title>Genome sequencing provides insights into the evolution of gene families encoding plant cell wall-degrading enzymes in longhorned beetles.</title>
        <authorList>
            <person name="Shin N.R."/>
            <person name="Okamura Y."/>
            <person name="Kirsch R."/>
            <person name="Pauchet Y."/>
        </authorList>
    </citation>
    <scope>NUCLEOTIDE SEQUENCE</scope>
    <source>
        <strain evidence="1">MMC_N1</strain>
    </source>
</reference>
<dbReference type="Proteomes" id="UP001162164">
    <property type="component" value="Unassembled WGS sequence"/>
</dbReference>
<proteinExistence type="predicted"/>
<gene>
    <name evidence="1" type="ORF">NQ317_015569</name>
</gene>
<accession>A0ABQ9JGE8</accession>
<evidence type="ECO:0000313" key="2">
    <source>
        <dbReference type="Proteomes" id="UP001162164"/>
    </source>
</evidence>